<reference evidence="5" key="1">
    <citation type="journal article" date="2023" name="Genome Biol. Evol.">
        <title>First Whole Genome Sequence and Flow Cytometry Genome Size Data for the Lichen-Forming Fungus Ramalina farinacea (Ascomycota).</title>
        <authorList>
            <person name="Llewellyn T."/>
            <person name="Mian S."/>
            <person name="Hill R."/>
            <person name="Leitch I.J."/>
            <person name="Gaya E."/>
        </authorList>
    </citation>
    <scope>NUCLEOTIDE SEQUENCE</scope>
    <source>
        <strain evidence="5">LIQ254RAFAR</strain>
    </source>
</reference>
<dbReference type="SUPFAM" id="SSF56317">
    <property type="entry name" value="Carbon-nitrogen hydrolase"/>
    <property type="match status" value="2"/>
</dbReference>
<dbReference type="InterPro" id="IPR044149">
    <property type="entry name" value="Nitrilases_CHs"/>
</dbReference>
<dbReference type="PANTHER" id="PTHR46044:SF1">
    <property type="entry name" value="CN HYDROLASE DOMAIN-CONTAINING PROTEIN"/>
    <property type="match status" value="1"/>
</dbReference>
<dbReference type="FunFam" id="3.60.110.10:FF:000016">
    <property type="entry name" value="Nitrilase blr3397"/>
    <property type="match status" value="1"/>
</dbReference>
<feature type="compositionally biased region" description="Polar residues" evidence="3">
    <location>
        <begin position="306"/>
        <end position="319"/>
    </location>
</feature>
<dbReference type="Pfam" id="PF00795">
    <property type="entry name" value="CN_hydrolase"/>
    <property type="match status" value="2"/>
</dbReference>
<sequence length="445" mass="48535">MPKKLTLAVVQSHTRPDVEATLDALASIVRKAARSGAHLILFPEAYLGGYPRTCSFGSSVGARTDNGREQFLNYFHSAIDLGDTPSGGGDQWVDRKLEIRKGREYRGDGTRERLEAIARETRMFLVLGLVERAGGSLYCAAVYICPTYGCIGKRRKVMPTGIERLIWAQGSPSTLRAVTTTINGVDLTLASAICWENYMPLLRFSLYSQNVNLYLAPTADARDTWLPLMQTIALEGRCFVLSANQCVRQKSLPPWIRSQTSDSKHEASKDSAEFGKKSRRRSVVTKTEDNHEITWQSIDPLEPPSNLANGLDKTTSPLRFSQIPADDEGTEDVENAVSTQAPKSHVLALPASTDALQSGPSSDPASSALKDEDSDFVCRGGSCIVSPTGTVLAGPLWEAEDEILTATVDFEDCERGRLDLDVAGSYGRMDSFELKVDGLNLSPPP</sequence>
<dbReference type="GO" id="GO:0016836">
    <property type="term" value="F:hydro-lyase activity"/>
    <property type="evidence" value="ECO:0007669"/>
    <property type="project" value="UniProtKB-ARBA"/>
</dbReference>
<dbReference type="Gene3D" id="3.60.110.10">
    <property type="entry name" value="Carbon-nitrogen hydrolase"/>
    <property type="match status" value="1"/>
</dbReference>
<protein>
    <recommendedName>
        <fullName evidence="4">CN hydrolase domain-containing protein</fullName>
    </recommendedName>
</protein>
<evidence type="ECO:0000259" key="4">
    <source>
        <dbReference type="PROSITE" id="PS50263"/>
    </source>
</evidence>
<accession>A0AA43TQS0</accession>
<comment type="similarity">
    <text evidence="1">Belongs to the carbon-nitrogen hydrolase superfamily. Nitrilase family.</text>
</comment>
<dbReference type="PANTHER" id="PTHR46044">
    <property type="entry name" value="NITRILASE"/>
    <property type="match status" value="1"/>
</dbReference>
<evidence type="ECO:0000256" key="3">
    <source>
        <dbReference type="SAM" id="MobiDB-lite"/>
    </source>
</evidence>
<feature type="compositionally biased region" description="Basic and acidic residues" evidence="3">
    <location>
        <begin position="262"/>
        <end position="276"/>
    </location>
</feature>
<dbReference type="PROSITE" id="PS50263">
    <property type="entry name" value="CN_HYDROLASE"/>
    <property type="match status" value="1"/>
</dbReference>
<evidence type="ECO:0000313" key="5">
    <source>
        <dbReference type="EMBL" id="MDI1487921.1"/>
    </source>
</evidence>
<feature type="domain" description="CN hydrolase" evidence="4">
    <location>
        <begin position="5"/>
        <end position="410"/>
    </location>
</feature>
<keyword evidence="6" id="KW-1185">Reference proteome</keyword>
<name>A0AA43TQS0_9LECA</name>
<dbReference type="InterPro" id="IPR003010">
    <property type="entry name" value="C-N_Hydrolase"/>
</dbReference>
<comment type="caution">
    <text evidence="5">The sequence shown here is derived from an EMBL/GenBank/DDBJ whole genome shotgun (WGS) entry which is preliminary data.</text>
</comment>
<dbReference type="CDD" id="cd07564">
    <property type="entry name" value="nitrilases_CHs"/>
    <property type="match status" value="1"/>
</dbReference>
<dbReference type="PROSITE" id="PS00920">
    <property type="entry name" value="NITRIL_CHT_1"/>
    <property type="match status" value="1"/>
</dbReference>
<organism evidence="5 6">
    <name type="scientific">Ramalina farinacea</name>
    <dbReference type="NCBI Taxonomy" id="258253"/>
    <lineage>
        <taxon>Eukaryota</taxon>
        <taxon>Fungi</taxon>
        <taxon>Dikarya</taxon>
        <taxon>Ascomycota</taxon>
        <taxon>Pezizomycotina</taxon>
        <taxon>Lecanoromycetes</taxon>
        <taxon>OSLEUM clade</taxon>
        <taxon>Lecanoromycetidae</taxon>
        <taxon>Lecanorales</taxon>
        <taxon>Lecanorineae</taxon>
        <taxon>Ramalinaceae</taxon>
        <taxon>Ramalina</taxon>
    </lineage>
</organism>
<feature type="compositionally biased region" description="Acidic residues" evidence="3">
    <location>
        <begin position="325"/>
        <end position="334"/>
    </location>
</feature>
<dbReference type="InterPro" id="IPR000132">
    <property type="entry name" value="Nitrilase/CN_hydratase_CS"/>
</dbReference>
<dbReference type="Proteomes" id="UP001161017">
    <property type="component" value="Unassembled WGS sequence"/>
</dbReference>
<dbReference type="AlphaFoldDB" id="A0AA43TQS0"/>
<evidence type="ECO:0000256" key="2">
    <source>
        <dbReference type="PROSITE-ProRule" id="PRU10139"/>
    </source>
</evidence>
<dbReference type="GO" id="GO:0000257">
    <property type="term" value="F:nitrilase activity"/>
    <property type="evidence" value="ECO:0007669"/>
    <property type="project" value="UniProtKB-ARBA"/>
</dbReference>
<evidence type="ECO:0000256" key="1">
    <source>
        <dbReference type="ARBA" id="ARBA00008129"/>
    </source>
</evidence>
<feature type="active site" description="Proton acceptor" evidence="2">
    <location>
        <position position="44"/>
    </location>
</feature>
<proteinExistence type="inferred from homology"/>
<gene>
    <name evidence="5" type="ORF">OHK93_007195</name>
</gene>
<dbReference type="InterPro" id="IPR036526">
    <property type="entry name" value="C-N_Hydrolase_sf"/>
</dbReference>
<feature type="region of interest" description="Disordered" evidence="3">
    <location>
        <begin position="255"/>
        <end position="344"/>
    </location>
</feature>
<evidence type="ECO:0000313" key="6">
    <source>
        <dbReference type="Proteomes" id="UP001161017"/>
    </source>
</evidence>
<dbReference type="EMBL" id="JAPUFD010000006">
    <property type="protein sequence ID" value="MDI1487921.1"/>
    <property type="molecule type" value="Genomic_DNA"/>
</dbReference>